<feature type="compositionally biased region" description="Polar residues" evidence="2">
    <location>
        <begin position="407"/>
        <end position="419"/>
    </location>
</feature>
<feature type="compositionally biased region" description="Low complexity" evidence="2">
    <location>
        <begin position="364"/>
        <end position="391"/>
    </location>
</feature>
<reference evidence="3 4" key="1">
    <citation type="submission" date="2016-10" db="EMBL/GenBank/DDBJ databases">
        <title>Genome sequence of the basidiomycete white-rot fungus Trametes pubescens.</title>
        <authorList>
            <person name="Makela M.R."/>
            <person name="Granchi Z."/>
            <person name="Peng M."/>
            <person name="De Vries R.P."/>
            <person name="Grigoriev I."/>
            <person name="Riley R."/>
            <person name="Hilden K."/>
        </authorList>
    </citation>
    <scope>NUCLEOTIDE SEQUENCE [LARGE SCALE GENOMIC DNA]</scope>
    <source>
        <strain evidence="3 4">FBCC735</strain>
    </source>
</reference>
<evidence type="ECO:0000313" key="4">
    <source>
        <dbReference type="Proteomes" id="UP000184267"/>
    </source>
</evidence>
<name>A0A1M2W7X8_TRAPU</name>
<protein>
    <recommendedName>
        <fullName evidence="5">Protein FAM72A</fullName>
    </recommendedName>
</protein>
<feature type="compositionally biased region" description="Low complexity" evidence="2">
    <location>
        <begin position="229"/>
        <end position="245"/>
    </location>
</feature>
<feature type="compositionally biased region" description="Low complexity" evidence="2">
    <location>
        <begin position="424"/>
        <end position="444"/>
    </location>
</feature>
<feature type="compositionally biased region" description="Polar residues" evidence="2">
    <location>
        <begin position="462"/>
        <end position="472"/>
    </location>
</feature>
<comment type="similarity">
    <text evidence="1">Belongs to the FAM72 family.</text>
</comment>
<accession>A0A1M2W7X8</accession>
<evidence type="ECO:0000256" key="1">
    <source>
        <dbReference type="ARBA" id="ARBA00006888"/>
    </source>
</evidence>
<gene>
    <name evidence="3" type="ORF">TRAPUB_8296</name>
</gene>
<dbReference type="OMA" id="NCSAFSA"/>
<dbReference type="InterPro" id="IPR026768">
    <property type="entry name" value="YPEH2ZP"/>
</dbReference>
<feature type="region of interest" description="Disordered" evidence="2">
    <location>
        <begin position="1"/>
        <end position="59"/>
    </location>
</feature>
<dbReference type="AlphaFoldDB" id="A0A1M2W7X8"/>
<feature type="region of interest" description="Disordered" evidence="2">
    <location>
        <begin position="354"/>
        <end position="492"/>
    </location>
</feature>
<evidence type="ECO:0000313" key="3">
    <source>
        <dbReference type="EMBL" id="OJT15971.1"/>
    </source>
</evidence>
<feature type="compositionally biased region" description="Pro residues" evidence="2">
    <location>
        <begin position="217"/>
        <end position="228"/>
    </location>
</feature>
<evidence type="ECO:0008006" key="5">
    <source>
        <dbReference type="Google" id="ProtNLM"/>
    </source>
</evidence>
<dbReference type="PANTHER" id="PTHR31841">
    <property type="entry name" value="PROTEIN FAM72A-RELATED"/>
    <property type="match status" value="1"/>
</dbReference>
<dbReference type="Pfam" id="PF14976">
    <property type="entry name" value="YPEH2ZP"/>
    <property type="match status" value="2"/>
</dbReference>
<dbReference type="Proteomes" id="UP000184267">
    <property type="component" value="Unassembled WGS sequence"/>
</dbReference>
<keyword evidence="4" id="KW-1185">Reference proteome</keyword>
<evidence type="ECO:0000256" key="2">
    <source>
        <dbReference type="SAM" id="MobiDB-lite"/>
    </source>
</evidence>
<organism evidence="3 4">
    <name type="scientific">Trametes pubescens</name>
    <name type="common">White-rot fungus</name>
    <dbReference type="NCBI Taxonomy" id="154538"/>
    <lineage>
        <taxon>Eukaryota</taxon>
        <taxon>Fungi</taxon>
        <taxon>Dikarya</taxon>
        <taxon>Basidiomycota</taxon>
        <taxon>Agaricomycotina</taxon>
        <taxon>Agaricomycetes</taxon>
        <taxon>Polyporales</taxon>
        <taxon>Polyporaceae</taxon>
        <taxon>Trametes</taxon>
    </lineage>
</organism>
<dbReference type="GO" id="GO:0005829">
    <property type="term" value="C:cytosol"/>
    <property type="evidence" value="ECO:0007669"/>
    <property type="project" value="UniProtKB-ARBA"/>
</dbReference>
<dbReference type="OrthoDB" id="2526683at2759"/>
<sequence length="591" mass="62537">MPARTLPTSPEPALSPPRFHPRPSLHAPQFIYPRGRTDRDDPDSVYAYNDRPPRPQQPPYALAMPAQLVRIDTSANATAVSSQAAPDQRVSHSGWSATPHRVYPDPATIPPHWQVHPSYRDTRPPVPPGTALQTNPTLPWARAAAYNSNGSVRMHPVQTFGAPPPPIPHKVWILDCKSCGMFLTNRGMKAVLLLRPNVPLYSTDALPINCSAFSAPTDPPPPDPPARPSPQHSANSSLSSSSSAEPPAPPAERPLSRTCECLTQTLCCHGCGNAVGYMIVAPCTRCTSSITANNRATNGHRFVFYSSEIVACKRHYVAGEPGVTPFHPPPQVTTVGPMIVTATTQGVQNAMGRLQIAPSPSTPPRSATQQQSGYSPSSPTSPSMPSLVSSPVAARTSRRTSVDHPPSVNTSDVVPTSPGSPGYLSPSALAARSRASSNSGPSPSTVVPDIGQIQDMPPVPPNSHTASPSVGGTPTFADPGPQGSPPTPGTVSVSRVRVASASAAHPLGFQAYMARAPVQLSLEPEPEPLRAGEVLYWHHLLRSGEIPAVLEDARARMDTDAQTAAEEGAKRIEAAARRRASVGTRRIVAGR</sequence>
<comment type="caution">
    <text evidence="3">The sequence shown here is derived from an EMBL/GenBank/DDBJ whole genome shotgun (WGS) entry which is preliminary data.</text>
</comment>
<feature type="region of interest" description="Disordered" evidence="2">
    <location>
        <begin position="212"/>
        <end position="254"/>
    </location>
</feature>
<proteinExistence type="inferred from homology"/>
<dbReference type="EMBL" id="MNAD01000020">
    <property type="protein sequence ID" value="OJT15971.1"/>
    <property type="molecule type" value="Genomic_DNA"/>
</dbReference>
<dbReference type="STRING" id="154538.A0A1M2W7X8"/>
<dbReference type="PANTHER" id="PTHR31841:SF1">
    <property type="entry name" value="PROTEIN FAM72A-RELATED"/>
    <property type="match status" value="1"/>
</dbReference>